<dbReference type="SUPFAM" id="SSF56112">
    <property type="entry name" value="Protein kinase-like (PK-like)"/>
    <property type="match status" value="1"/>
</dbReference>
<dbReference type="InterPro" id="IPR041726">
    <property type="entry name" value="ACAD10_11_N"/>
</dbReference>
<protein>
    <submittedName>
        <fullName evidence="2">Aminoglycoside phosphotransferase (APT) family kinase protein</fullName>
    </submittedName>
</protein>
<keyword evidence="3" id="KW-1185">Reference proteome</keyword>
<dbReference type="Gene3D" id="3.90.1200.10">
    <property type="match status" value="1"/>
</dbReference>
<dbReference type="Pfam" id="PF01636">
    <property type="entry name" value="APH"/>
    <property type="match status" value="1"/>
</dbReference>
<dbReference type="PANTHER" id="PTHR47829">
    <property type="entry name" value="HYDROLASE, PUTATIVE (AFU_ORTHOLOGUE AFUA_1G12880)-RELATED"/>
    <property type="match status" value="1"/>
</dbReference>
<evidence type="ECO:0000313" key="3">
    <source>
        <dbReference type="Proteomes" id="UP000320235"/>
    </source>
</evidence>
<reference evidence="2 3" key="1">
    <citation type="submission" date="2019-06" db="EMBL/GenBank/DDBJ databases">
        <title>Sequencing the genomes of 1000 actinobacteria strains.</title>
        <authorList>
            <person name="Klenk H.-P."/>
        </authorList>
    </citation>
    <scope>NUCLEOTIDE SEQUENCE [LARGE SCALE GENOMIC DNA]</scope>
    <source>
        <strain evidence="2 3">DSM 105492</strain>
    </source>
</reference>
<dbReference type="CDD" id="cd05154">
    <property type="entry name" value="ACAD10_11_N-like"/>
    <property type="match status" value="1"/>
</dbReference>
<dbReference type="InterPro" id="IPR011009">
    <property type="entry name" value="Kinase-like_dom_sf"/>
</dbReference>
<dbReference type="RefSeq" id="WP_246093556.1">
    <property type="nucleotide sequence ID" value="NZ_BAABLH010000006.1"/>
</dbReference>
<dbReference type="Gene3D" id="3.30.200.20">
    <property type="entry name" value="Phosphorylase Kinase, domain 1"/>
    <property type="match status" value="1"/>
</dbReference>
<dbReference type="Proteomes" id="UP000320235">
    <property type="component" value="Unassembled WGS sequence"/>
</dbReference>
<dbReference type="PANTHER" id="PTHR47829:SF1">
    <property type="entry name" value="HAD FAMILY PHOSPHATASE"/>
    <property type="match status" value="1"/>
</dbReference>
<keyword evidence="2" id="KW-0418">Kinase</keyword>
<keyword evidence="2" id="KW-0808">Transferase</keyword>
<dbReference type="EMBL" id="VFPE01000005">
    <property type="protein sequence ID" value="TQM23702.1"/>
    <property type="molecule type" value="Genomic_DNA"/>
</dbReference>
<comment type="caution">
    <text evidence="2">The sequence shown here is derived from an EMBL/GenBank/DDBJ whole genome shotgun (WGS) entry which is preliminary data.</text>
</comment>
<feature type="domain" description="Aminoglycoside phosphotransferase" evidence="1">
    <location>
        <begin position="47"/>
        <end position="273"/>
    </location>
</feature>
<evidence type="ECO:0000313" key="2">
    <source>
        <dbReference type="EMBL" id="TQM23702.1"/>
    </source>
</evidence>
<accession>A0A543EQA8</accession>
<dbReference type="InterPro" id="IPR002575">
    <property type="entry name" value="Aminoglycoside_PTrfase"/>
</dbReference>
<sequence>MISQPDGEVVVASWADTEGLERPPLLVVDAVAEYLRGIGLGDGSLAWERIGEGQSNVTYAIAWSARELVLRRGPRPPHPPSTHDMAREARVQRVLGAAGVPVPRIVAVCDDPAVLGVPFYVMERVAGDVVTDAVPAALDDGPGRRGLAFAAVDALAGLHAVPLDGEVAALGRPDGYLARQVGRFAGLWQMNSRRSFPAVDELATWLAERTPVTQRASVVHGDFRIGNLMYAPSTAAKPAPARVAAILDWEMAALGDPLADLGYFTATYARPGSAPTPLELTPVTRLDGFPETAELLARYAARHPLDLSMLPWYEALAFFKAAVFCEALYTRWLDGQRPGDTFGPSLEAGVPRLLEAAQERAAVLG</sequence>
<evidence type="ECO:0000259" key="1">
    <source>
        <dbReference type="Pfam" id="PF01636"/>
    </source>
</evidence>
<name>A0A543EQA8_9MICO</name>
<proteinExistence type="predicted"/>
<dbReference type="InterPro" id="IPR052898">
    <property type="entry name" value="ACAD10-like"/>
</dbReference>
<gene>
    <name evidence="2" type="ORF">FB391_3092</name>
</gene>
<dbReference type="GO" id="GO:0016301">
    <property type="term" value="F:kinase activity"/>
    <property type="evidence" value="ECO:0007669"/>
    <property type="project" value="UniProtKB-KW"/>
</dbReference>
<dbReference type="AlphaFoldDB" id="A0A543EQA8"/>
<organism evidence="2 3">
    <name type="scientific">Microbacterium kyungheense</name>
    <dbReference type="NCBI Taxonomy" id="1263636"/>
    <lineage>
        <taxon>Bacteria</taxon>
        <taxon>Bacillati</taxon>
        <taxon>Actinomycetota</taxon>
        <taxon>Actinomycetes</taxon>
        <taxon>Micrococcales</taxon>
        <taxon>Microbacteriaceae</taxon>
        <taxon>Microbacterium</taxon>
    </lineage>
</organism>